<dbReference type="PROSITE" id="PS51450">
    <property type="entry name" value="LRR"/>
    <property type="match status" value="1"/>
</dbReference>
<dbReference type="InterPro" id="IPR000372">
    <property type="entry name" value="LRRNT"/>
</dbReference>
<evidence type="ECO:0000256" key="2">
    <source>
        <dbReference type="ARBA" id="ARBA00022729"/>
    </source>
</evidence>
<dbReference type="InterPro" id="IPR050541">
    <property type="entry name" value="LRR_TM_domain-containing"/>
</dbReference>
<evidence type="ECO:0000313" key="6">
    <source>
        <dbReference type="Ensembl" id="ENSCINP00000019373.3"/>
    </source>
</evidence>
<dbReference type="Pfam" id="PF13306">
    <property type="entry name" value="LRR_5"/>
    <property type="match status" value="1"/>
</dbReference>
<dbReference type="EMBL" id="EAAA01001686">
    <property type="status" value="NOT_ANNOTATED_CDS"/>
    <property type="molecule type" value="Genomic_DNA"/>
</dbReference>
<dbReference type="Proteomes" id="UP000008144">
    <property type="component" value="Chromosome 3"/>
</dbReference>
<evidence type="ECO:0000256" key="3">
    <source>
        <dbReference type="ARBA" id="ARBA00022737"/>
    </source>
</evidence>
<sequence length="217" mass="24368">MVVLKILILCLPVVYSAHTNAVSPCDGITNCLCSSSAVNCTGAGLTSLPPTINAGKLYYYFEENQLKTLNKNTFRHFIKAKHINAGKNRISHLGPKTFNHNKLLSQLYLDNNRITSLPATLFTNNHNLTLFSANFNNITSISSGLFKNCPLLSYISITNNQLAAIAPDAFTTNLVLSRLLLEVNHLTTPMWQWIDHLKHSETFEIYLDRNPWICDCR</sequence>
<reference evidence="6" key="2">
    <citation type="journal article" date="2008" name="Genome Biol.">
        <title>Improved genome assembly and evidence-based global gene model set for the chordate Ciona intestinalis: new insight into intron and operon populations.</title>
        <authorList>
            <person name="Satou Y."/>
            <person name="Mineta K."/>
            <person name="Ogasawara M."/>
            <person name="Sasakura Y."/>
            <person name="Shoguchi E."/>
            <person name="Ueno K."/>
            <person name="Yamada L."/>
            <person name="Matsumoto J."/>
            <person name="Wasserscheid J."/>
            <person name="Dewar K."/>
            <person name="Wiley G.B."/>
            <person name="Macmil S.L."/>
            <person name="Roe B.A."/>
            <person name="Zeller R.W."/>
            <person name="Hastings K.E."/>
            <person name="Lemaire P."/>
            <person name="Lindquist E."/>
            <person name="Endo T."/>
            <person name="Hotta K."/>
            <person name="Inaba K."/>
        </authorList>
    </citation>
    <scope>NUCLEOTIDE SEQUENCE [LARGE SCALE GENOMIC DNA]</scope>
    <source>
        <strain evidence="6">wild type</strain>
    </source>
</reference>
<protein>
    <recommendedName>
        <fullName evidence="5">LRRNT domain-containing protein</fullName>
    </recommendedName>
</protein>
<reference evidence="6" key="3">
    <citation type="submission" date="2025-08" db="UniProtKB">
        <authorList>
            <consortium name="Ensembl"/>
        </authorList>
    </citation>
    <scope>IDENTIFICATION</scope>
</reference>
<name>F6XJ27_CIOIN</name>
<dbReference type="STRING" id="7719.ENSCINP00000019373"/>
<dbReference type="Pfam" id="PF01462">
    <property type="entry name" value="LRRNT"/>
    <property type="match status" value="1"/>
</dbReference>
<reference evidence="7" key="1">
    <citation type="journal article" date="2002" name="Science">
        <title>The draft genome of Ciona intestinalis: insights into chordate and vertebrate origins.</title>
        <authorList>
            <person name="Dehal P."/>
            <person name="Satou Y."/>
            <person name="Campbell R.K."/>
            <person name="Chapman J."/>
            <person name="Degnan B."/>
            <person name="De Tomaso A."/>
            <person name="Davidson B."/>
            <person name="Di Gregorio A."/>
            <person name="Gelpke M."/>
            <person name="Goodstein D.M."/>
            <person name="Harafuji N."/>
            <person name="Hastings K.E."/>
            <person name="Ho I."/>
            <person name="Hotta K."/>
            <person name="Huang W."/>
            <person name="Kawashima T."/>
            <person name="Lemaire P."/>
            <person name="Martinez D."/>
            <person name="Meinertzhagen I.A."/>
            <person name="Necula S."/>
            <person name="Nonaka M."/>
            <person name="Putnam N."/>
            <person name="Rash S."/>
            <person name="Saiga H."/>
            <person name="Satake M."/>
            <person name="Terry A."/>
            <person name="Yamada L."/>
            <person name="Wang H.G."/>
            <person name="Awazu S."/>
            <person name="Azumi K."/>
            <person name="Boore J."/>
            <person name="Branno M."/>
            <person name="Chin-Bow S."/>
            <person name="DeSantis R."/>
            <person name="Doyle S."/>
            <person name="Francino P."/>
            <person name="Keys D.N."/>
            <person name="Haga S."/>
            <person name="Hayashi H."/>
            <person name="Hino K."/>
            <person name="Imai K.S."/>
            <person name="Inaba K."/>
            <person name="Kano S."/>
            <person name="Kobayashi K."/>
            <person name="Kobayashi M."/>
            <person name="Lee B.I."/>
            <person name="Makabe K.W."/>
            <person name="Manohar C."/>
            <person name="Matassi G."/>
            <person name="Medina M."/>
            <person name="Mochizuki Y."/>
            <person name="Mount S."/>
            <person name="Morishita T."/>
            <person name="Miura S."/>
            <person name="Nakayama A."/>
            <person name="Nishizaka S."/>
            <person name="Nomoto H."/>
            <person name="Ohta F."/>
            <person name="Oishi K."/>
            <person name="Rigoutsos I."/>
            <person name="Sano M."/>
            <person name="Sasaki A."/>
            <person name="Sasakura Y."/>
            <person name="Shoguchi E."/>
            <person name="Shin-i T."/>
            <person name="Spagnuolo A."/>
            <person name="Stainier D."/>
            <person name="Suzuki M.M."/>
            <person name="Tassy O."/>
            <person name="Takatori N."/>
            <person name="Tokuoka M."/>
            <person name="Yagi K."/>
            <person name="Yoshizaki F."/>
            <person name="Wada S."/>
            <person name="Zhang C."/>
            <person name="Hyatt P.D."/>
            <person name="Larimer F."/>
            <person name="Detter C."/>
            <person name="Doggett N."/>
            <person name="Glavina T."/>
            <person name="Hawkins T."/>
            <person name="Richardson P."/>
            <person name="Lucas S."/>
            <person name="Kohara Y."/>
            <person name="Levine M."/>
            <person name="Satoh N."/>
            <person name="Rokhsar D.S."/>
        </authorList>
    </citation>
    <scope>NUCLEOTIDE SEQUENCE [LARGE SCALE GENOMIC DNA]</scope>
</reference>
<dbReference type="OMA" id="HINAGKN"/>
<proteinExistence type="predicted"/>
<dbReference type="AlphaFoldDB" id="F6XJ27"/>
<keyword evidence="3" id="KW-0677">Repeat</keyword>
<evidence type="ECO:0000313" key="7">
    <source>
        <dbReference type="Proteomes" id="UP000008144"/>
    </source>
</evidence>
<evidence type="ECO:0000259" key="5">
    <source>
        <dbReference type="Pfam" id="PF01462"/>
    </source>
</evidence>
<dbReference type="InterPro" id="IPR026906">
    <property type="entry name" value="LRR_5"/>
</dbReference>
<dbReference type="SUPFAM" id="SSF52058">
    <property type="entry name" value="L domain-like"/>
    <property type="match status" value="1"/>
</dbReference>
<keyword evidence="1" id="KW-0433">Leucine-rich repeat</keyword>
<dbReference type="InParanoid" id="F6XJ27"/>
<feature type="signal peptide" evidence="4">
    <location>
        <begin position="1"/>
        <end position="16"/>
    </location>
</feature>
<dbReference type="Gene3D" id="3.80.10.10">
    <property type="entry name" value="Ribonuclease Inhibitor"/>
    <property type="match status" value="2"/>
</dbReference>
<accession>F6XJ27</accession>
<dbReference type="GeneTree" id="ENSGT00940000167587"/>
<keyword evidence="2 4" id="KW-0732">Signal</keyword>
<dbReference type="HOGENOM" id="CLU_000288_18_10_1"/>
<organism evidence="6 7">
    <name type="scientific">Ciona intestinalis</name>
    <name type="common">Transparent sea squirt</name>
    <name type="synonym">Ascidia intestinalis</name>
    <dbReference type="NCBI Taxonomy" id="7719"/>
    <lineage>
        <taxon>Eukaryota</taxon>
        <taxon>Metazoa</taxon>
        <taxon>Chordata</taxon>
        <taxon>Tunicata</taxon>
        <taxon>Ascidiacea</taxon>
        <taxon>Phlebobranchia</taxon>
        <taxon>Cionidae</taxon>
        <taxon>Ciona</taxon>
    </lineage>
</organism>
<feature type="domain" description="LRRNT" evidence="5">
    <location>
        <begin position="30"/>
        <end position="52"/>
    </location>
</feature>
<reference evidence="6" key="4">
    <citation type="submission" date="2025-09" db="UniProtKB">
        <authorList>
            <consortium name="Ensembl"/>
        </authorList>
    </citation>
    <scope>IDENTIFICATION</scope>
</reference>
<dbReference type="InterPro" id="IPR032675">
    <property type="entry name" value="LRR_dom_sf"/>
</dbReference>
<keyword evidence="7" id="KW-1185">Reference proteome</keyword>
<dbReference type="InterPro" id="IPR001611">
    <property type="entry name" value="Leu-rich_rpt"/>
</dbReference>
<dbReference type="Ensembl" id="ENSCINT00000019373.3">
    <property type="protein sequence ID" value="ENSCINP00000019373.3"/>
    <property type="gene ID" value="ENSCING00000009511.3"/>
</dbReference>
<evidence type="ECO:0000256" key="4">
    <source>
        <dbReference type="SAM" id="SignalP"/>
    </source>
</evidence>
<evidence type="ECO:0000256" key="1">
    <source>
        <dbReference type="ARBA" id="ARBA00022614"/>
    </source>
</evidence>
<dbReference type="PANTHER" id="PTHR24369">
    <property type="entry name" value="ANTIGEN BSP, PUTATIVE-RELATED"/>
    <property type="match status" value="1"/>
</dbReference>
<dbReference type="PANTHER" id="PTHR24369:SF210">
    <property type="entry name" value="CHAOPTIN-RELATED"/>
    <property type="match status" value="1"/>
</dbReference>
<feature type="chain" id="PRO_5003345367" description="LRRNT domain-containing protein" evidence="4">
    <location>
        <begin position="17"/>
        <end position="217"/>
    </location>
</feature>